<sequence>MRKKDTDDPPACVLCKQKGHTANYLRCPRAAKRAPRPEEDALHRALTRAFSTTLSYARAAAGPNSVPLTAKQNQSSAEEDLKQLVSIIPIINNNELRIQIAILGSLML</sequence>
<dbReference type="Proteomes" id="UP000299102">
    <property type="component" value="Unassembled WGS sequence"/>
</dbReference>
<accession>A0A4C1XHH8</accession>
<proteinExistence type="predicted"/>
<protein>
    <submittedName>
        <fullName evidence="1">Uncharacterized protein</fullName>
    </submittedName>
</protein>
<gene>
    <name evidence="1" type="ORF">EVAR_44990_1</name>
</gene>
<evidence type="ECO:0000313" key="2">
    <source>
        <dbReference type="Proteomes" id="UP000299102"/>
    </source>
</evidence>
<reference evidence="1 2" key="1">
    <citation type="journal article" date="2019" name="Commun. Biol.">
        <title>The bagworm genome reveals a unique fibroin gene that provides high tensile strength.</title>
        <authorList>
            <person name="Kono N."/>
            <person name="Nakamura H."/>
            <person name="Ohtoshi R."/>
            <person name="Tomita M."/>
            <person name="Numata K."/>
            <person name="Arakawa K."/>
        </authorList>
    </citation>
    <scope>NUCLEOTIDE SEQUENCE [LARGE SCALE GENOMIC DNA]</scope>
</reference>
<organism evidence="1 2">
    <name type="scientific">Eumeta variegata</name>
    <name type="common">Bagworm moth</name>
    <name type="synonym">Eumeta japonica</name>
    <dbReference type="NCBI Taxonomy" id="151549"/>
    <lineage>
        <taxon>Eukaryota</taxon>
        <taxon>Metazoa</taxon>
        <taxon>Ecdysozoa</taxon>
        <taxon>Arthropoda</taxon>
        <taxon>Hexapoda</taxon>
        <taxon>Insecta</taxon>
        <taxon>Pterygota</taxon>
        <taxon>Neoptera</taxon>
        <taxon>Endopterygota</taxon>
        <taxon>Lepidoptera</taxon>
        <taxon>Glossata</taxon>
        <taxon>Ditrysia</taxon>
        <taxon>Tineoidea</taxon>
        <taxon>Psychidae</taxon>
        <taxon>Oiketicinae</taxon>
        <taxon>Eumeta</taxon>
    </lineage>
</organism>
<dbReference type="AlphaFoldDB" id="A0A4C1XHH8"/>
<comment type="caution">
    <text evidence="1">The sequence shown here is derived from an EMBL/GenBank/DDBJ whole genome shotgun (WGS) entry which is preliminary data.</text>
</comment>
<evidence type="ECO:0000313" key="1">
    <source>
        <dbReference type="EMBL" id="GBP61934.1"/>
    </source>
</evidence>
<keyword evidence="2" id="KW-1185">Reference proteome</keyword>
<name>A0A4C1XHH8_EUMVA</name>
<dbReference type="EMBL" id="BGZK01000827">
    <property type="protein sequence ID" value="GBP61934.1"/>
    <property type="molecule type" value="Genomic_DNA"/>
</dbReference>